<sequence>MNRIPPTTGGTGKPLVTINPRKALSKVNYSPAVIKAYGVAVLCSYLLDYVSRMFKTDNQFYTKRNRFLIRELVEANKPILAQAEQIRTLTHPKLVDLADDNRANTDAVTEEIDTEFEIFRNFSQIYLQSSPVELTDLWIILNNLLQGKKVYTQDEVDSLLAQAASSPDSAA</sequence>
<accession>A0A2T0SYJ9</accession>
<keyword evidence="2" id="KW-1185">Reference proteome</keyword>
<dbReference type="RefSeq" id="WP_106138216.1">
    <property type="nucleotide sequence ID" value="NZ_PVTE01000009.1"/>
</dbReference>
<comment type="caution">
    <text evidence="1">The sequence shown here is derived from an EMBL/GenBank/DDBJ whole genome shotgun (WGS) entry which is preliminary data.</text>
</comment>
<reference evidence="1 2" key="1">
    <citation type="submission" date="2018-03" db="EMBL/GenBank/DDBJ databases">
        <title>Genomic Encyclopedia of Archaeal and Bacterial Type Strains, Phase II (KMG-II): from individual species to whole genera.</title>
        <authorList>
            <person name="Goeker M."/>
        </authorList>
    </citation>
    <scope>NUCLEOTIDE SEQUENCE [LARGE SCALE GENOMIC DNA]</scope>
    <source>
        <strain evidence="1 2">DSM 28354</strain>
    </source>
</reference>
<name>A0A2T0SYJ9_9BACT</name>
<gene>
    <name evidence="1" type="ORF">CLV58_109214</name>
</gene>
<evidence type="ECO:0000313" key="2">
    <source>
        <dbReference type="Proteomes" id="UP000238375"/>
    </source>
</evidence>
<dbReference type="Proteomes" id="UP000238375">
    <property type="component" value="Unassembled WGS sequence"/>
</dbReference>
<proteinExistence type="predicted"/>
<organism evidence="1 2">
    <name type="scientific">Spirosoma oryzae</name>
    <dbReference type="NCBI Taxonomy" id="1469603"/>
    <lineage>
        <taxon>Bacteria</taxon>
        <taxon>Pseudomonadati</taxon>
        <taxon>Bacteroidota</taxon>
        <taxon>Cytophagia</taxon>
        <taxon>Cytophagales</taxon>
        <taxon>Cytophagaceae</taxon>
        <taxon>Spirosoma</taxon>
    </lineage>
</organism>
<protein>
    <submittedName>
        <fullName evidence="1">Uncharacterized protein</fullName>
    </submittedName>
</protein>
<dbReference type="AlphaFoldDB" id="A0A2T0SYJ9"/>
<evidence type="ECO:0000313" key="1">
    <source>
        <dbReference type="EMBL" id="PRY38487.1"/>
    </source>
</evidence>
<dbReference type="EMBL" id="PVTE01000009">
    <property type="protein sequence ID" value="PRY38487.1"/>
    <property type="molecule type" value="Genomic_DNA"/>
</dbReference>